<dbReference type="Pfam" id="PF06912">
    <property type="entry name" value="DUF1275"/>
    <property type="match status" value="1"/>
</dbReference>
<feature type="transmembrane region" description="Helical" evidence="1">
    <location>
        <begin position="80"/>
        <end position="102"/>
    </location>
</feature>
<sequence length="257" mass="25672">MACPTCVGDRVAWEHRAVDEGGSRQDGERLRGALVVVLAVTSGATDALGFLALGNAFTSVMTGNMVLFGVATAHGQGSQMLLTAVAIGAFVTGAATGARLAGTAATGDSVWPRPVTLALAVELAILSAVSVAWWGFAAEPPPGAYLPMLAAAAAALGVQSSAIQRFGVPGLSTTYLTGTLTTVVARLAHGHGVRAVRHSVLVLLGLVVGAAATATVLATAPLLAPVLLLGSVGSVLGVVLLRRELMHGPGAAATDER</sequence>
<proteinExistence type="predicted"/>
<protein>
    <recommendedName>
        <fullName evidence="4">DUF1275 domain-containing protein</fullName>
    </recommendedName>
</protein>
<dbReference type="InterPro" id="IPR010699">
    <property type="entry name" value="DUF1275"/>
</dbReference>
<accession>A0A176QGP4</accession>
<dbReference type="Proteomes" id="UP000076976">
    <property type="component" value="Unassembled WGS sequence"/>
</dbReference>
<comment type="caution">
    <text evidence="2">The sequence shown here is derived from an EMBL/GenBank/DDBJ whole genome shotgun (WGS) entry which is preliminary data.</text>
</comment>
<dbReference type="EMBL" id="LQZG01000001">
    <property type="protein sequence ID" value="OAB88873.1"/>
    <property type="molecule type" value="Genomic_DNA"/>
</dbReference>
<dbReference type="AlphaFoldDB" id="A0A176QGP4"/>
<evidence type="ECO:0000313" key="2">
    <source>
        <dbReference type="EMBL" id="OAB88873.1"/>
    </source>
</evidence>
<evidence type="ECO:0008006" key="4">
    <source>
        <dbReference type="Google" id="ProtNLM"/>
    </source>
</evidence>
<gene>
    <name evidence="2" type="ORF">AWH69_03640</name>
</gene>
<dbReference type="PANTHER" id="PTHR37314:SF4">
    <property type="entry name" value="UPF0700 TRANSMEMBRANE PROTEIN YOAK"/>
    <property type="match status" value="1"/>
</dbReference>
<feature type="transmembrane region" description="Helical" evidence="1">
    <location>
        <begin position="114"/>
        <end position="136"/>
    </location>
</feature>
<evidence type="ECO:0000256" key="1">
    <source>
        <dbReference type="SAM" id="Phobius"/>
    </source>
</evidence>
<keyword evidence="1" id="KW-0812">Transmembrane</keyword>
<feature type="transmembrane region" description="Helical" evidence="1">
    <location>
        <begin position="223"/>
        <end position="241"/>
    </location>
</feature>
<feature type="transmembrane region" description="Helical" evidence="1">
    <location>
        <begin position="168"/>
        <end position="188"/>
    </location>
</feature>
<dbReference type="PANTHER" id="PTHR37314">
    <property type="entry name" value="SLR0142 PROTEIN"/>
    <property type="match status" value="1"/>
</dbReference>
<organism evidence="2 3">
    <name type="scientific">Janibacter melonis</name>
    <dbReference type="NCBI Taxonomy" id="262209"/>
    <lineage>
        <taxon>Bacteria</taxon>
        <taxon>Bacillati</taxon>
        <taxon>Actinomycetota</taxon>
        <taxon>Actinomycetes</taxon>
        <taxon>Micrococcales</taxon>
        <taxon>Intrasporangiaceae</taxon>
        <taxon>Janibacter</taxon>
    </lineage>
</organism>
<feature type="transmembrane region" description="Helical" evidence="1">
    <location>
        <begin position="200"/>
        <end position="217"/>
    </location>
</feature>
<reference evidence="2 3" key="1">
    <citation type="submission" date="2016-01" db="EMBL/GenBank/DDBJ databases">
        <title>Janibacter melonis strain CD11_4 genome sequencing and assembly.</title>
        <authorList>
            <person name="Nair G.R."/>
            <person name="Kaur G."/>
            <person name="Chander A.M."/>
            <person name="Mayilraj S."/>
        </authorList>
    </citation>
    <scope>NUCLEOTIDE SEQUENCE [LARGE SCALE GENOMIC DNA]</scope>
    <source>
        <strain evidence="2 3">CD11-4</strain>
    </source>
</reference>
<feature type="transmembrane region" description="Helical" evidence="1">
    <location>
        <begin position="47"/>
        <end position="68"/>
    </location>
</feature>
<keyword evidence="1" id="KW-0472">Membrane</keyword>
<keyword evidence="3" id="KW-1185">Reference proteome</keyword>
<name>A0A176QGP4_9MICO</name>
<keyword evidence="1" id="KW-1133">Transmembrane helix</keyword>
<evidence type="ECO:0000313" key="3">
    <source>
        <dbReference type="Proteomes" id="UP000076976"/>
    </source>
</evidence>